<dbReference type="EMBL" id="CP003820">
    <property type="protein sequence ID" value="AFR92721.2"/>
    <property type="molecule type" value="Genomic_DNA"/>
</dbReference>
<dbReference type="KEGG" id="cng:CNAG_00591"/>
<keyword evidence="4" id="KW-1185">Reference proteome</keyword>
<accession>J9VH70</accession>
<dbReference type="VEuPathDB" id="FungiDB:CNAG_00591"/>
<evidence type="ECO:0000313" key="4">
    <source>
        <dbReference type="Proteomes" id="UP000010091"/>
    </source>
</evidence>
<dbReference type="Proteomes" id="UP000010091">
    <property type="component" value="Chromosome 1"/>
</dbReference>
<feature type="domain" description="Calpain catalytic" evidence="2">
    <location>
        <begin position="118"/>
        <end position="352"/>
    </location>
</feature>
<dbReference type="HOGENOM" id="CLU_778483_0_0_1"/>
<gene>
    <name evidence="3" type="ORF">CNAG_00591</name>
</gene>
<name>J9VH70_CRYN9</name>
<keyword evidence="1" id="KW-0378">Hydrolase</keyword>
<feature type="active site" evidence="1">
    <location>
        <position position="309"/>
    </location>
</feature>
<dbReference type="GeneID" id="23884384"/>
<dbReference type="GO" id="GO:0004198">
    <property type="term" value="F:calcium-dependent cysteine-type endopeptidase activity"/>
    <property type="evidence" value="ECO:0007669"/>
    <property type="project" value="InterPro"/>
</dbReference>
<proteinExistence type="predicted"/>
<reference evidence="3 4" key="1">
    <citation type="journal article" date="2014" name="PLoS Genet.">
        <title>Analysis of the genome and transcriptome of Cryptococcus neoformans var. grubii reveals complex RNA expression and microevolution leading to virulence attenuation.</title>
        <authorList>
            <person name="Janbon G."/>
            <person name="Ormerod K.L."/>
            <person name="Paulet D."/>
            <person name="Byrnes E.J.III."/>
            <person name="Yadav V."/>
            <person name="Chatterjee G."/>
            <person name="Mullapudi N."/>
            <person name="Hon C.C."/>
            <person name="Billmyre R.B."/>
            <person name="Brunel F."/>
            <person name="Bahn Y.S."/>
            <person name="Chen W."/>
            <person name="Chen Y."/>
            <person name="Chow E.W."/>
            <person name="Coppee J.Y."/>
            <person name="Floyd-Averette A."/>
            <person name="Gaillardin C."/>
            <person name="Gerik K.J."/>
            <person name="Goldberg J."/>
            <person name="Gonzalez-Hilarion S."/>
            <person name="Gujja S."/>
            <person name="Hamlin J.L."/>
            <person name="Hsueh Y.P."/>
            <person name="Ianiri G."/>
            <person name="Jones S."/>
            <person name="Kodira C.D."/>
            <person name="Kozubowski L."/>
            <person name="Lam W."/>
            <person name="Marra M."/>
            <person name="Mesner L.D."/>
            <person name="Mieczkowski P.A."/>
            <person name="Moyrand F."/>
            <person name="Nielsen K."/>
            <person name="Proux C."/>
            <person name="Rossignol T."/>
            <person name="Schein J.E."/>
            <person name="Sun S."/>
            <person name="Wollschlaeger C."/>
            <person name="Wood I.A."/>
            <person name="Zeng Q."/>
            <person name="Neuveglise C."/>
            <person name="Newlon C.S."/>
            <person name="Perfect J.R."/>
            <person name="Lodge J.K."/>
            <person name="Idnurm A."/>
            <person name="Stajich J.E."/>
            <person name="Kronstad J.W."/>
            <person name="Sanyal K."/>
            <person name="Heitman J."/>
            <person name="Fraser J.A."/>
            <person name="Cuomo C.A."/>
            <person name="Dietrich F.S."/>
        </authorList>
    </citation>
    <scope>NUCLEOTIDE SEQUENCE [LARGE SCALE GENOMIC DNA]</scope>
    <source>
        <strain evidence="4">H99 / ATCC 208821 / CBS 10515 / FGSC 9487</strain>
    </source>
</reference>
<sequence>MYERSMKKAFQLPLHLRLDEFTKGIITSLKGIDFQNLCKMSNNPTNEWLPLRFRWELVYESSLNNLLGSLCFSTQELNLLQSYPIKIYLADEGHPGHIAHLVEMINTFFITLLFSVDLTWTHARPTLSPPRPISKRDGAPLFGASGMPSRDDIGQHEGDCGWLSSMAAITTISPSFIKSKFSYSSPSDLNVTDVTVTIFADDTSLTAQSVPVTYHSQLINNDNEDTSIAWWPGAYDSAAVYSGILPSTNGSLNPAGVPNALRILTGKEAAWEFKGDLGDEAWEVLSKGTKTPVVLQTFPTGAVELVGGHAYAVLNTSIAVNGTKMVALFNPWGNDVVYTYDTAMNDCYLLAWLKKQ</sequence>
<dbReference type="GO" id="GO:0006508">
    <property type="term" value="P:proteolysis"/>
    <property type="evidence" value="ECO:0007669"/>
    <property type="project" value="UniProtKB-KW"/>
</dbReference>
<keyword evidence="1" id="KW-0645">Protease</keyword>
<keyword evidence="1" id="KW-0788">Thiol protease</keyword>
<dbReference type="OrthoDB" id="2600714at2759"/>
<dbReference type="RefSeq" id="XP_012046359.1">
    <property type="nucleotide sequence ID" value="XM_012190969.1"/>
</dbReference>
<protein>
    <recommendedName>
        <fullName evidence="2">Calpain catalytic domain-containing protein</fullName>
    </recommendedName>
</protein>
<organism evidence="3 4">
    <name type="scientific">Cryptococcus neoformans (strain H99 / ATCC 208821 / CBS 10515 / FGSC 9487)</name>
    <name type="common">Cryptococcus neoformans var. grubii serotype A</name>
    <dbReference type="NCBI Taxonomy" id="235443"/>
    <lineage>
        <taxon>Eukaryota</taxon>
        <taxon>Fungi</taxon>
        <taxon>Dikarya</taxon>
        <taxon>Basidiomycota</taxon>
        <taxon>Agaricomycotina</taxon>
        <taxon>Tremellomycetes</taxon>
        <taxon>Tremellales</taxon>
        <taxon>Cryptococcaceae</taxon>
        <taxon>Cryptococcus</taxon>
        <taxon>Cryptococcus neoformans species complex</taxon>
    </lineage>
</organism>
<dbReference type="InterPro" id="IPR038765">
    <property type="entry name" value="Papain-like_cys_pep_sf"/>
</dbReference>
<evidence type="ECO:0000313" key="3">
    <source>
        <dbReference type="EMBL" id="AFR92721.2"/>
    </source>
</evidence>
<dbReference type="PROSITE" id="PS50203">
    <property type="entry name" value="CALPAIN_CAT"/>
    <property type="match status" value="1"/>
</dbReference>
<feature type="active site" evidence="1">
    <location>
        <position position="160"/>
    </location>
</feature>
<dbReference type="SUPFAM" id="SSF54001">
    <property type="entry name" value="Cysteine proteinases"/>
    <property type="match status" value="1"/>
</dbReference>
<feature type="active site" evidence="1">
    <location>
        <position position="330"/>
    </location>
</feature>
<evidence type="ECO:0000256" key="1">
    <source>
        <dbReference type="PROSITE-ProRule" id="PRU00239"/>
    </source>
</evidence>
<evidence type="ECO:0000259" key="2">
    <source>
        <dbReference type="PROSITE" id="PS50203"/>
    </source>
</evidence>
<dbReference type="AlphaFoldDB" id="J9VH70"/>
<dbReference type="InterPro" id="IPR001300">
    <property type="entry name" value="Peptidase_C2_calpain_cat"/>
</dbReference>